<evidence type="ECO:0000313" key="4">
    <source>
        <dbReference type="EMBL" id="CEP18522.1"/>
    </source>
</evidence>
<dbReference type="Pfam" id="PF02145">
    <property type="entry name" value="Rap_GAP"/>
    <property type="match status" value="2"/>
</dbReference>
<reference evidence="4 5" key="1">
    <citation type="submission" date="2014-09" db="EMBL/GenBank/DDBJ databases">
        <authorList>
            <person name="Ellenberger Sabrina"/>
        </authorList>
    </citation>
    <scope>NUCLEOTIDE SEQUENCE [LARGE SCALE GENOMIC DNA]</scope>
    <source>
        <strain evidence="4 5">CBS 412.66</strain>
    </source>
</reference>
<dbReference type="InterPro" id="IPR050989">
    <property type="entry name" value="Rap1_Ran_GAP"/>
</dbReference>
<keyword evidence="1" id="KW-0343">GTPase activation</keyword>
<organism evidence="4 5">
    <name type="scientific">Parasitella parasitica</name>
    <dbReference type="NCBI Taxonomy" id="35722"/>
    <lineage>
        <taxon>Eukaryota</taxon>
        <taxon>Fungi</taxon>
        <taxon>Fungi incertae sedis</taxon>
        <taxon>Mucoromycota</taxon>
        <taxon>Mucoromycotina</taxon>
        <taxon>Mucoromycetes</taxon>
        <taxon>Mucorales</taxon>
        <taxon>Mucorineae</taxon>
        <taxon>Mucoraceae</taxon>
        <taxon>Parasitella</taxon>
    </lineage>
</organism>
<feature type="compositionally biased region" description="Polar residues" evidence="2">
    <location>
        <begin position="541"/>
        <end position="550"/>
    </location>
</feature>
<evidence type="ECO:0000313" key="5">
    <source>
        <dbReference type="Proteomes" id="UP000054107"/>
    </source>
</evidence>
<evidence type="ECO:0000259" key="3">
    <source>
        <dbReference type="PROSITE" id="PS50085"/>
    </source>
</evidence>
<dbReference type="Gene3D" id="3.40.50.11210">
    <property type="entry name" value="Rap/Ran-GAP"/>
    <property type="match status" value="2"/>
</dbReference>
<feature type="compositionally biased region" description="Basic residues" evidence="2">
    <location>
        <begin position="515"/>
        <end position="540"/>
    </location>
</feature>
<dbReference type="STRING" id="35722.A0A0B7NMB8"/>
<name>A0A0B7NMB8_9FUNG</name>
<feature type="compositionally biased region" description="Basic and acidic residues" evidence="2">
    <location>
        <begin position="440"/>
        <end position="450"/>
    </location>
</feature>
<dbReference type="Proteomes" id="UP000054107">
    <property type="component" value="Unassembled WGS sequence"/>
</dbReference>
<dbReference type="PROSITE" id="PS50085">
    <property type="entry name" value="RAPGAP"/>
    <property type="match status" value="1"/>
</dbReference>
<feature type="region of interest" description="Disordered" evidence="2">
    <location>
        <begin position="440"/>
        <end position="561"/>
    </location>
</feature>
<gene>
    <name evidence="4" type="primary">PARPA_12826.1 scaffold 45468</name>
</gene>
<accession>A0A0B7NMB8</accession>
<feature type="compositionally biased region" description="Basic and acidic residues" evidence="2">
    <location>
        <begin position="552"/>
        <end position="561"/>
    </location>
</feature>
<dbReference type="SUPFAM" id="SSF111347">
    <property type="entry name" value="Rap/Ran-GAP"/>
    <property type="match status" value="1"/>
</dbReference>
<dbReference type="PANTHER" id="PTHR15711">
    <property type="entry name" value="RAP GTPASE-ACTIVATING PROTEIN"/>
    <property type="match status" value="1"/>
</dbReference>
<evidence type="ECO:0000256" key="1">
    <source>
        <dbReference type="ARBA" id="ARBA00022468"/>
    </source>
</evidence>
<sequence length="619" mass="69727">MQTAKQVGKVLNIKEICCQVSFQNQHLSTISKTNFCREPERILFEQPVDYSSIWPDQIDEKSYWFRNYFVGKPYITLIGPMTEDETDLAMISIVKEVIKKPYSQYRIIVRTKQDMNMGFIVKELDANELILQLDSLGQLFKLDLEPEPQTRRNRPKRSFSSAIITGMTNQPFLQNNNSQQPITAVPTATKLMRAALLFLFQDINFRLFKEISAQVTIMAGLEKEFLRYDEIGVPKSYKFGVLTVGEGQQTEEEWFANTEISTGYEKFLDILGKPVKLKDYTGFAAGLDTKTGESGEISYASCWRDHEIMYHVAALMPLRKQDTQQVHRKRYIGNGINQQDTWRVEVLHSKDVKPFSPPVPSPPTFHDKEELRGFLLLKLINAENSSLKSSAKFTLPNNKARLCILKSLIETGLEANQVARSFSGIHLGSSHAATGRLTYDKKHPPIERPKSAGAAAAPHHSRATSMRGNVKSGNSTRNEQDQTSSTEAASRSITPELPPTPSISRSNVLRDLKSLTRRKSSSNHHHHGQTKFNSYHHQHQKQLQNGTISEDSNEKEAEKIKGPDNCLVMETNMATPTSSTTTTTSTTTIVKASKFTSSSTHGIRHKAHAGLSGIFEKFF</sequence>
<dbReference type="EMBL" id="LN733835">
    <property type="protein sequence ID" value="CEP18522.1"/>
    <property type="molecule type" value="Genomic_DNA"/>
</dbReference>
<dbReference type="GO" id="GO:0051056">
    <property type="term" value="P:regulation of small GTPase mediated signal transduction"/>
    <property type="evidence" value="ECO:0007669"/>
    <property type="project" value="InterPro"/>
</dbReference>
<protein>
    <recommendedName>
        <fullName evidence="3">Rap-GAP domain-containing protein</fullName>
    </recommendedName>
</protein>
<feature type="domain" description="Rap-GAP" evidence="3">
    <location>
        <begin position="225"/>
        <end position="408"/>
    </location>
</feature>
<dbReference type="InterPro" id="IPR035974">
    <property type="entry name" value="Rap/Ran-GAP_sf"/>
</dbReference>
<dbReference type="AlphaFoldDB" id="A0A0B7NMB8"/>
<keyword evidence="5" id="KW-1185">Reference proteome</keyword>
<dbReference type="PANTHER" id="PTHR15711:SF22">
    <property type="entry name" value="RAP-GAP DOMAIN-CONTAINING PROTEIN"/>
    <property type="match status" value="1"/>
</dbReference>
<dbReference type="InterPro" id="IPR000331">
    <property type="entry name" value="Rap/Ran_GAP_dom"/>
</dbReference>
<proteinExistence type="predicted"/>
<dbReference type="GO" id="GO:0005096">
    <property type="term" value="F:GTPase activator activity"/>
    <property type="evidence" value="ECO:0007669"/>
    <property type="project" value="UniProtKB-KW"/>
</dbReference>
<dbReference type="OrthoDB" id="2499658at2759"/>
<feature type="compositionally biased region" description="Polar residues" evidence="2">
    <location>
        <begin position="464"/>
        <end position="493"/>
    </location>
</feature>
<evidence type="ECO:0000256" key="2">
    <source>
        <dbReference type="SAM" id="MobiDB-lite"/>
    </source>
</evidence>